<organism evidence="2 3">
    <name type="scientific">Cherax quadricarinatus</name>
    <name type="common">Australian red claw crayfish</name>
    <dbReference type="NCBI Taxonomy" id="27406"/>
    <lineage>
        <taxon>Eukaryota</taxon>
        <taxon>Metazoa</taxon>
        <taxon>Ecdysozoa</taxon>
        <taxon>Arthropoda</taxon>
        <taxon>Crustacea</taxon>
        <taxon>Multicrustacea</taxon>
        <taxon>Malacostraca</taxon>
        <taxon>Eumalacostraca</taxon>
        <taxon>Eucarida</taxon>
        <taxon>Decapoda</taxon>
        <taxon>Pleocyemata</taxon>
        <taxon>Astacidea</taxon>
        <taxon>Parastacoidea</taxon>
        <taxon>Parastacidae</taxon>
        <taxon>Cherax</taxon>
    </lineage>
</organism>
<dbReference type="EMBL" id="JARKIK010000042">
    <property type="protein sequence ID" value="KAK8737205.1"/>
    <property type="molecule type" value="Genomic_DNA"/>
</dbReference>
<feature type="non-terminal residue" evidence="2">
    <location>
        <position position="1"/>
    </location>
</feature>
<evidence type="ECO:0000313" key="2">
    <source>
        <dbReference type="EMBL" id="KAK8737205.1"/>
    </source>
</evidence>
<comment type="caution">
    <text evidence="2">The sequence shown here is derived from an EMBL/GenBank/DDBJ whole genome shotgun (WGS) entry which is preliminary data.</text>
</comment>
<evidence type="ECO:0000256" key="1">
    <source>
        <dbReference type="SAM" id="MobiDB-lite"/>
    </source>
</evidence>
<keyword evidence="3" id="KW-1185">Reference proteome</keyword>
<feature type="region of interest" description="Disordered" evidence="1">
    <location>
        <begin position="166"/>
        <end position="193"/>
    </location>
</feature>
<name>A0AAW0WY36_CHEQU</name>
<protein>
    <submittedName>
        <fullName evidence="2">Uncharacterized protein</fullName>
    </submittedName>
</protein>
<reference evidence="2 3" key="1">
    <citation type="journal article" date="2024" name="BMC Genomics">
        <title>Genome assembly of redclaw crayfish (Cherax quadricarinatus) provides insights into its immune adaptation and hypoxia tolerance.</title>
        <authorList>
            <person name="Liu Z."/>
            <person name="Zheng J."/>
            <person name="Li H."/>
            <person name="Fang K."/>
            <person name="Wang S."/>
            <person name="He J."/>
            <person name="Zhou D."/>
            <person name="Weng S."/>
            <person name="Chi M."/>
            <person name="Gu Z."/>
            <person name="He J."/>
            <person name="Li F."/>
            <person name="Wang M."/>
        </authorList>
    </citation>
    <scope>NUCLEOTIDE SEQUENCE [LARGE SCALE GENOMIC DNA]</scope>
    <source>
        <strain evidence="2">ZL_2023a</strain>
    </source>
</reference>
<dbReference type="Proteomes" id="UP001445076">
    <property type="component" value="Unassembled WGS sequence"/>
</dbReference>
<accession>A0AAW0WY36</accession>
<sequence>QVLVYVSEALQHNSSRDRRSKDLDTSEKALKFIKEKVTQENARNLKDILLTEVEEFAVQEWRKAYMTIHSPLVMPLTCKQIVEAAQAKGIEVTEETFNQVYRYNVDLKLLRNACQIPGCPHYLIPHRNFNQHLAVEREQGNFPHSLHLISYQFSDKDIETVMQEAVTGSHTGRQKRKNPPVPDDSSLNPLRNELETLLQEYKKDRK</sequence>
<dbReference type="AlphaFoldDB" id="A0AAW0WY36"/>
<proteinExistence type="predicted"/>
<evidence type="ECO:0000313" key="3">
    <source>
        <dbReference type="Proteomes" id="UP001445076"/>
    </source>
</evidence>
<gene>
    <name evidence="2" type="ORF">OTU49_004381</name>
</gene>